<keyword evidence="2" id="KW-1185">Reference proteome</keyword>
<evidence type="ECO:0000313" key="1">
    <source>
        <dbReference type="EnsemblPlants" id="OPUNC08G06770.1"/>
    </source>
</evidence>
<dbReference type="EnsemblPlants" id="OPUNC08G06770.1">
    <property type="protein sequence ID" value="OPUNC08G06770.1"/>
    <property type="gene ID" value="OPUNC08G06770"/>
</dbReference>
<proteinExistence type="predicted"/>
<dbReference type="Proteomes" id="UP000026962">
    <property type="component" value="Chromosome 8"/>
</dbReference>
<name>A0A0E0LSP0_ORYPU</name>
<reference evidence="1" key="2">
    <citation type="submission" date="2018-05" db="EMBL/GenBank/DDBJ databases">
        <title>OpunRS2 (Oryza punctata Reference Sequence Version 2).</title>
        <authorList>
            <person name="Zhang J."/>
            <person name="Kudrna D."/>
            <person name="Lee S."/>
            <person name="Talag J."/>
            <person name="Welchert J."/>
            <person name="Wing R.A."/>
        </authorList>
    </citation>
    <scope>NUCLEOTIDE SEQUENCE [LARGE SCALE GENOMIC DNA]</scope>
</reference>
<dbReference type="AlphaFoldDB" id="A0A0E0LSP0"/>
<sequence length="81" mass="9122">MVTGDPSPSSPSCHAYSPLALLPPYRRRCFPTSGGEQPVQMRMRMRQRCSRSILIRRRVQISYYGRECGAVDDALVFALSS</sequence>
<evidence type="ECO:0000313" key="2">
    <source>
        <dbReference type="Proteomes" id="UP000026962"/>
    </source>
</evidence>
<dbReference type="HOGENOM" id="CLU_2578004_0_0_1"/>
<organism evidence="1">
    <name type="scientific">Oryza punctata</name>
    <name type="common">Red rice</name>
    <dbReference type="NCBI Taxonomy" id="4537"/>
    <lineage>
        <taxon>Eukaryota</taxon>
        <taxon>Viridiplantae</taxon>
        <taxon>Streptophyta</taxon>
        <taxon>Embryophyta</taxon>
        <taxon>Tracheophyta</taxon>
        <taxon>Spermatophyta</taxon>
        <taxon>Magnoliopsida</taxon>
        <taxon>Liliopsida</taxon>
        <taxon>Poales</taxon>
        <taxon>Poaceae</taxon>
        <taxon>BOP clade</taxon>
        <taxon>Oryzoideae</taxon>
        <taxon>Oryzeae</taxon>
        <taxon>Oryzinae</taxon>
        <taxon>Oryza</taxon>
    </lineage>
</organism>
<reference evidence="1" key="1">
    <citation type="submission" date="2015-04" db="UniProtKB">
        <authorList>
            <consortium name="EnsemblPlants"/>
        </authorList>
    </citation>
    <scope>IDENTIFICATION</scope>
</reference>
<protein>
    <submittedName>
        <fullName evidence="1">Uncharacterized protein</fullName>
    </submittedName>
</protein>
<accession>A0A0E0LSP0</accession>
<dbReference type="Gramene" id="OPUNC08G06770.1">
    <property type="protein sequence ID" value="OPUNC08G06770.1"/>
    <property type="gene ID" value="OPUNC08G06770"/>
</dbReference>